<dbReference type="Proteomes" id="UP000002484">
    <property type="component" value="Chromosome"/>
</dbReference>
<proteinExistence type="predicted"/>
<dbReference type="EMBL" id="CP002299">
    <property type="protein sequence ID" value="ADP82386.1"/>
    <property type="molecule type" value="Genomic_DNA"/>
</dbReference>
<dbReference type="Gene3D" id="2.30.110.10">
    <property type="entry name" value="Electron Transport, Fmn-binding Protein, Chain A"/>
    <property type="match status" value="1"/>
</dbReference>
<evidence type="ECO:0000313" key="3">
    <source>
        <dbReference type="Proteomes" id="UP000002484"/>
    </source>
</evidence>
<dbReference type="Pfam" id="PF01243">
    <property type="entry name" value="PNPOx_N"/>
    <property type="match status" value="1"/>
</dbReference>
<dbReference type="InterPro" id="IPR012349">
    <property type="entry name" value="Split_barrel_FMN-bd"/>
</dbReference>
<sequence length="149" mass="16541">MANEQALDFVARYPDAAMITLRADGTAHMARIEVATFDSRVWATGAEPLVRTKNLRRDPRCSLFVFGAHPHWLGLETTASIIDGPDAPGILVRLLRARHGDATPPGTVLAHDDQLGHDRPWPEADYLEHAHAHRLLAYSFTIIRTYGNP</sequence>
<dbReference type="SUPFAM" id="SSF50475">
    <property type="entry name" value="FMN-binding split barrel"/>
    <property type="match status" value="1"/>
</dbReference>
<dbReference type="InParanoid" id="E3JDA2"/>
<dbReference type="RefSeq" id="WP_013425504.1">
    <property type="nucleotide sequence ID" value="NC_014666.1"/>
</dbReference>
<feature type="domain" description="Pyridoxamine 5'-phosphate oxidase N-terminal" evidence="1">
    <location>
        <begin position="4"/>
        <end position="103"/>
    </location>
</feature>
<keyword evidence="3" id="KW-1185">Reference proteome</keyword>
<dbReference type="KEGG" id="fri:FraEuI1c_4387"/>
<dbReference type="InterPro" id="IPR011576">
    <property type="entry name" value="Pyridox_Oxase_N"/>
</dbReference>
<accession>E3JDA2</accession>
<evidence type="ECO:0000259" key="1">
    <source>
        <dbReference type="Pfam" id="PF01243"/>
    </source>
</evidence>
<dbReference type="HOGENOM" id="CLU_1729331_0_0_11"/>
<protein>
    <submittedName>
        <fullName evidence="2">Pyridoxamine 5'-phosphate oxidase-related FMN-binding protein</fullName>
    </submittedName>
</protein>
<evidence type="ECO:0000313" key="2">
    <source>
        <dbReference type="EMBL" id="ADP82386.1"/>
    </source>
</evidence>
<dbReference type="AlphaFoldDB" id="E3JDA2"/>
<organism evidence="2 3">
    <name type="scientific">Pseudofrankia inefficax (strain DSM 45817 / CECT 9037 / DDB 130130 / EuI1c)</name>
    <name type="common">Frankia inefficax</name>
    <dbReference type="NCBI Taxonomy" id="298654"/>
    <lineage>
        <taxon>Bacteria</taxon>
        <taxon>Bacillati</taxon>
        <taxon>Actinomycetota</taxon>
        <taxon>Actinomycetes</taxon>
        <taxon>Frankiales</taxon>
        <taxon>Frankiaceae</taxon>
        <taxon>Pseudofrankia</taxon>
    </lineage>
</organism>
<gene>
    <name evidence="2" type="ordered locus">FraEuI1c_4387</name>
</gene>
<name>E3JDA2_PSEI1</name>
<reference evidence="2 3" key="1">
    <citation type="submission" date="2010-10" db="EMBL/GenBank/DDBJ databases">
        <title>Complete sequence of Frankia sp. EuI1c.</title>
        <authorList>
            <consortium name="US DOE Joint Genome Institute"/>
            <person name="Lucas S."/>
            <person name="Copeland A."/>
            <person name="Lapidus A."/>
            <person name="Cheng J.-F."/>
            <person name="Bruce D."/>
            <person name="Goodwin L."/>
            <person name="Pitluck S."/>
            <person name="Chertkov O."/>
            <person name="Detter J.C."/>
            <person name="Han C."/>
            <person name="Tapia R."/>
            <person name="Land M."/>
            <person name="Hauser L."/>
            <person name="Jeffries C."/>
            <person name="Kyrpides N."/>
            <person name="Ivanova N."/>
            <person name="Mikhailova N."/>
            <person name="Beauchemin N."/>
            <person name="Sen A."/>
            <person name="Sur S.A."/>
            <person name="Gtari M."/>
            <person name="Wall L."/>
            <person name="Tisa L."/>
            <person name="Woyke T."/>
        </authorList>
    </citation>
    <scope>NUCLEOTIDE SEQUENCE [LARGE SCALE GENOMIC DNA]</scope>
    <source>
        <strain evidence="3">DSM 45817 / CECT 9037 / EuI1c</strain>
    </source>
</reference>